<dbReference type="OrthoDB" id="9812187at2"/>
<dbReference type="EMBL" id="LGKN01000004">
    <property type="protein sequence ID" value="KPL88215.1"/>
    <property type="molecule type" value="Genomic_DNA"/>
</dbReference>
<dbReference type="InterPro" id="IPR007597">
    <property type="entry name" value="CheC"/>
</dbReference>
<dbReference type="Proteomes" id="UP000050502">
    <property type="component" value="Unassembled WGS sequence"/>
</dbReference>
<comment type="caution">
    <text evidence="4">The sequence shown here is derived from an EMBL/GenBank/DDBJ whole genome shotgun (WGS) entry which is preliminary data.</text>
</comment>
<dbReference type="AlphaFoldDB" id="A0A0P6XWX3"/>
<proteinExistence type="predicted"/>
<organism evidence="4 5">
    <name type="scientific">Ardenticatena maritima</name>
    <dbReference type="NCBI Taxonomy" id="872965"/>
    <lineage>
        <taxon>Bacteria</taxon>
        <taxon>Bacillati</taxon>
        <taxon>Chloroflexota</taxon>
        <taxon>Ardenticatenia</taxon>
        <taxon>Ardenticatenales</taxon>
        <taxon>Ardenticatenaceae</taxon>
        <taxon>Ardenticatena</taxon>
    </lineage>
</organism>
<evidence type="ECO:0000256" key="1">
    <source>
        <dbReference type="ARBA" id="ARBA00022500"/>
    </source>
</evidence>
<evidence type="ECO:0000259" key="3">
    <source>
        <dbReference type="Pfam" id="PF04509"/>
    </source>
</evidence>
<dbReference type="PANTHER" id="PTHR43693:SF1">
    <property type="entry name" value="PROTEIN PHOSPHATASE CHEZ"/>
    <property type="match status" value="1"/>
</dbReference>
<dbReference type="SUPFAM" id="SSF103039">
    <property type="entry name" value="CheC-like"/>
    <property type="match status" value="1"/>
</dbReference>
<keyword evidence="2" id="KW-0378">Hydrolase</keyword>
<evidence type="ECO:0000313" key="4">
    <source>
        <dbReference type="EMBL" id="KPL88215.1"/>
    </source>
</evidence>
<dbReference type="RefSeq" id="WP_054492828.1">
    <property type="nucleotide sequence ID" value="NZ_BBZA01000097.1"/>
</dbReference>
<dbReference type="Gene3D" id="3.40.1550.10">
    <property type="entry name" value="CheC-like"/>
    <property type="match status" value="1"/>
</dbReference>
<reference evidence="4 5" key="1">
    <citation type="submission" date="2015-07" db="EMBL/GenBank/DDBJ databases">
        <title>Whole genome sequence of Ardenticatena maritima DSM 23922.</title>
        <authorList>
            <person name="Hemp J."/>
            <person name="Ward L.M."/>
            <person name="Pace L.A."/>
            <person name="Fischer W.W."/>
        </authorList>
    </citation>
    <scope>NUCLEOTIDE SEQUENCE [LARGE SCALE GENOMIC DNA]</scope>
    <source>
        <strain evidence="4 5">110S</strain>
    </source>
</reference>
<dbReference type="InterPro" id="IPR050992">
    <property type="entry name" value="CheZ_family_phosphatases"/>
</dbReference>
<keyword evidence="1" id="KW-0145">Chemotaxis</keyword>
<name>A0A0P6XWX3_9CHLR</name>
<evidence type="ECO:0000313" key="5">
    <source>
        <dbReference type="Proteomes" id="UP000050502"/>
    </source>
</evidence>
<dbReference type="GO" id="GO:0016787">
    <property type="term" value="F:hydrolase activity"/>
    <property type="evidence" value="ECO:0007669"/>
    <property type="project" value="UniProtKB-KW"/>
</dbReference>
<dbReference type="Pfam" id="PF04509">
    <property type="entry name" value="CheC"/>
    <property type="match status" value="1"/>
</dbReference>
<dbReference type="PANTHER" id="PTHR43693">
    <property type="entry name" value="PROTEIN PHOSPHATASE CHEZ"/>
    <property type="match status" value="1"/>
</dbReference>
<sequence length="195" mass="21540">MSQFHSEPSLWQTILHSDRAEFLLNDAFRTVAQKVSEFLDMTLVPEPVAIRTLTLDMLWEQHEQIEAEYTGVYLLAKSPVTAHCLLVLNPATTTYVLTQLLGAQASEERTFDETTLSALGELGNIAMTTLLNTLAEHIGIAMYPTPPVIMVDMLGAILNVIAVSVGAVETSFPVLQTTLVEQQRALAIQVWVFPE</sequence>
<dbReference type="GO" id="GO:0006935">
    <property type="term" value="P:chemotaxis"/>
    <property type="evidence" value="ECO:0007669"/>
    <property type="project" value="UniProtKB-KW"/>
</dbReference>
<accession>A0A0P6XWX3</accession>
<evidence type="ECO:0000256" key="2">
    <source>
        <dbReference type="ARBA" id="ARBA00022801"/>
    </source>
</evidence>
<protein>
    <recommendedName>
        <fullName evidence="3">CheC-like protein domain-containing protein</fullName>
    </recommendedName>
</protein>
<dbReference type="InterPro" id="IPR028976">
    <property type="entry name" value="CheC-like_sf"/>
</dbReference>
<feature type="domain" description="CheC-like protein" evidence="3">
    <location>
        <begin position="116"/>
        <end position="150"/>
    </location>
</feature>
<gene>
    <name evidence="4" type="ORF">SE16_04970</name>
</gene>